<dbReference type="InterPro" id="IPR000183">
    <property type="entry name" value="Orn/DAP/Arg_de-COase"/>
</dbReference>
<feature type="modified residue" description="N6-(pyridoxal phosphate)lysine" evidence="5 7">
    <location>
        <position position="36"/>
    </location>
</feature>
<dbReference type="InterPro" id="IPR029066">
    <property type="entry name" value="PLP-binding_barrel"/>
</dbReference>
<dbReference type="STRING" id="111105.HR09_03025"/>
<dbReference type="InterPro" id="IPR002986">
    <property type="entry name" value="DAP_deCOOHase_LysA"/>
</dbReference>
<dbReference type="PANTHER" id="PTHR43727:SF2">
    <property type="entry name" value="GROUP IV DECARBOXYLASE"/>
    <property type="match status" value="1"/>
</dbReference>
<dbReference type="EMBL" id="JRAI01000015">
    <property type="protein sequence ID" value="KGN87255.1"/>
    <property type="molecule type" value="Genomic_DNA"/>
</dbReference>
<dbReference type="AlphaFoldDB" id="A0A0A2FB41"/>
<comment type="caution">
    <text evidence="11">The sequence shown here is derived from an EMBL/GenBank/DDBJ whole genome shotgun (WGS) entry which is preliminary data.</text>
</comment>
<dbReference type="UniPathway" id="UPA00034">
    <property type="reaction ID" value="UER00027"/>
</dbReference>
<feature type="domain" description="Orn/DAP/Arg decarboxylase 2 C-terminal" evidence="9">
    <location>
        <begin position="6"/>
        <end position="358"/>
    </location>
</feature>
<dbReference type="Proteomes" id="UP000030130">
    <property type="component" value="Unassembled WGS sequence"/>
</dbReference>
<comment type="cofactor">
    <cofactor evidence="1 5 7 8">
        <name>pyridoxal 5'-phosphate</name>
        <dbReference type="ChEBI" id="CHEBI:597326"/>
    </cofactor>
</comment>
<evidence type="ECO:0000256" key="4">
    <source>
        <dbReference type="ARBA" id="ARBA00023239"/>
    </source>
</evidence>
<feature type="binding site" evidence="5">
    <location>
        <begin position="252"/>
        <end position="255"/>
    </location>
    <ligand>
        <name>pyridoxal 5'-phosphate</name>
        <dbReference type="ChEBI" id="CHEBI:597326"/>
    </ligand>
</feature>
<protein>
    <recommendedName>
        <fullName evidence="5 6">Diaminopimelate decarboxylase</fullName>
        <shortName evidence="5">DAP decarboxylase</shortName>
        <shortName evidence="5">DAPDC</shortName>
        <ecNumber evidence="5 6">4.1.1.20</ecNumber>
    </recommendedName>
</protein>
<feature type="binding site" evidence="5">
    <location>
        <position position="215"/>
    </location>
    <ligand>
        <name>pyridoxal 5'-phosphate</name>
        <dbReference type="ChEBI" id="CHEBI:597326"/>
    </ligand>
</feature>
<evidence type="ECO:0000259" key="9">
    <source>
        <dbReference type="Pfam" id="PF00278"/>
    </source>
</evidence>
<dbReference type="PANTHER" id="PTHR43727">
    <property type="entry name" value="DIAMINOPIMELATE DECARBOXYLASE"/>
    <property type="match status" value="1"/>
</dbReference>
<evidence type="ECO:0000256" key="8">
    <source>
        <dbReference type="RuleBase" id="RU003738"/>
    </source>
</evidence>
<evidence type="ECO:0000256" key="1">
    <source>
        <dbReference type="ARBA" id="ARBA00001933"/>
    </source>
</evidence>
<comment type="similarity">
    <text evidence="5">Belongs to the Orn/Lys/Arg decarboxylase class-II family. LysA subfamily.</text>
</comment>
<dbReference type="PROSITE" id="PS00878">
    <property type="entry name" value="ODR_DC_2_1"/>
    <property type="match status" value="1"/>
</dbReference>
<evidence type="ECO:0000256" key="7">
    <source>
        <dbReference type="PIRSR" id="PIRSR600183-50"/>
    </source>
</evidence>
<dbReference type="HAMAP" id="MF_02120">
    <property type="entry name" value="LysA"/>
    <property type="match status" value="1"/>
</dbReference>
<feature type="binding site" evidence="5">
    <location>
        <position position="255"/>
    </location>
    <ligand>
        <name>substrate</name>
    </ligand>
</feature>
<organism evidence="11 12">
    <name type="scientific">Porphyromonas gulae</name>
    <dbReference type="NCBI Taxonomy" id="111105"/>
    <lineage>
        <taxon>Bacteria</taxon>
        <taxon>Pseudomonadati</taxon>
        <taxon>Bacteroidota</taxon>
        <taxon>Bacteroidia</taxon>
        <taxon>Bacteroidales</taxon>
        <taxon>Porphyromonadaceae</taxon>
        <taxon>Porphyromonas</taxon>
    </lineage>
</organism>
<evidence type="ECO:0000313" key="12">
    <source>
        <dbReference type="Proteomes" id="UP000030130"/>
    </source>
</evidence>
<dbReference type="GO" id="GO:0030170">
    <property type="term" value="F:pyridoxal phosphate binding"/>
    <property type="evidence" value="ECO:0007669"/>
    <property type="project" value="UniProtKB-UniRule"/>
</dbReference>
<comment type="subunit">
    <text evidence="5">Homodimer.</text>
</comment>
<dbReference type="InterPro" id="IPR009006">
    <property type="entry name" value="Ala_racemase/Decarboxylase_C"/>
</dbReference>
<feature type="binding site" evidence="5">
    <location>
        <position position="295"/>
    </location>
    <ligand>
        <name>substrate</name>
    </ligand>
</feature>
<dbReference type="Pfam" id="PF00278">
    <property type="entry name" value="Orn_DAP_Arg_deC"/>
    <property type="match status" value="1"/>
</dbReference>
<dbReference type="EC" id="4.1.1.20" evidence="5 6"/>
<feature type="binding site" evidence="5">
    <location>
        <position position="291"/>
    </location>
    <ligand>
        <name>substrate</name>
    </ligand>
</feature>
<dbReference type="InterPro" id="IPR022643">
    <property type="entry name" value="De-COase2_C"/>
</dbReference>
<evidence type="ECO:0000256" key="3">
    <source>
        <dbReference type="ARBA" id="ARBA00022898"/>
    </source>
</evidence>
<dbReference type="RefSeq" id="WP_039420234.1">
    <property type="nucleotide sequence ID" value="NZ_JRAI01000015.1"/>
</dbReference>
<dbReference type="Gene3D" id="3.20.20.10">
    <property type="entry name" value="Alanine racemase"/>
    <property type="match status" value="1"/>
</dbReference>
<comment type="function">
    <text evidence="5">Specifically catalyzes the decarboxylation of meso-diaminopimelate (meso-DAP) to L-lysine.</text>
</comment>
<dbReference type="NCBIfam" id="TIGR01048">
    <property type="entry name" value="lysA"/>
    <property type="match status" value="1"/>
</dbReference>
<evidence type="ECO:0000256" key="6">
    <source>
        <dbReference type="NCBIfam" id="TIGR01048"/>
    </source>
</evidence>
<gene>
    <name evidence="5" type="primary">lysA</name>
    <name evidence="11" type="ORF">HR08_02320</name>
</gene>
<evidence type="ECO:0000313" key="11">
    <source>
        <dbReference type="EMBL" id="KGN87255.1"/>
    </source>
</evidence>
<feature type="binding site" evidence="5">
    <location>
        <position position="360"/>
    </location>
    <ligand>
        <name>substrate</name>
    </ligand>
</feature>
<dbReference type="SUPFAM" id="SSF51419">
    <property type="entry name" value="PLP-binding barrel"/>
    <property type="match status" value="1"/>
</dbReference>
<dbReference type="GO" id="GO:0009089">
    <property type="term" value="P:lysine biosynthetic process via diaminopimelate"/>
    <property type="evidence" value="ECO:0007669"/>
    <property type="project" value="UniProtKB-UniRule"/>
</dbReference>
<keyword evidence="4 5" id="KW-0456">Lyase</keyword>
<dbReference type="CDD" id="cd06828">
    <property type="entry name" value="PLPDE_III_DapDC"/>
    <property type="match status" value="1"/>
</dbReference>
<proteinExistence type="inferred from homology"/>
<feature type="binding site" evidence="5">
    <location>
        <position position="360"/>
    </location>
    <ligand>
        <name>pyridoxal 5'-phosphate</name>
        <dbReference type="ChEBI" id="CHEBI:597326"/>
    </ligand>
</feature>
<evidence type="ECO:0000256" key="5">
    <source>
        <dbReference type="HAMAP-Rule" id="MF_02120"/>
    </source>
</evidence>
<keyword evidence="3 5" id="KW-0663">Pyridoxal phosphate</keyword>
<sequence length="382" mass="41723">MKTPFYFYDLTLLDKTLAALVRSAERHDVAVHYALKANNHPRILRTIAAAGFGADCVSGGEIEAAIEAGFPASDIFFAGVGKSDEDILLALEARIGAFVVESAPELLNIERLAASKNSIAPILLRLNPEVDAHTHSHITTGLAENKFGLLPEDALALMPHVLQSGSLAWRGLHFHIGSQIRSAEVFEELCEKTNRILASFRTAGYSPDIIDMGGGLGINYDEPEAEPIPDFAAYIERYRRMIETGEAQLHIEPGRSVVAQCGSLITQVLYIKEGKAKKFAIVDAGMTDLVRPALYEAHHQIRLAQPGEWAMCATYPSTALTEKYDVVGPICESSDIFERELLMPELKRGDYLAIRSAGAYGAVMASSYNMRPLPGCLFSDEQ</sequence>
<keyword evidence="5 8" id="KW-0457">Lysine biosynthesis</keyword>
<keyword evidence="5" id="KW-0028">Amino-acid biosynthesis</keyword>
<comment type="catalytic activity">
    <reaction evidence="5 8">
        <text>meso-2,6-diaminopimelate + H(+) = L-lysine + CO2</text>
        <dbReference type="Rhea" id="RHEA:15101"/>
        <dbReference type="ChEBI" id="CHEBI:15378"/>
        <dbReference type="ChEBI" id="CHEBI:16526"/>
        <dbReference type="ChEBI" id="CHEBI:32551"/>
        <dbReference type="ChEBI" id="CHEBI:57791"/>
        <dbReference type="EC" id="4.1.1.20"/>
    </reaction>
</comment>
<dbReference type="PRINTS" id="PR01179">
    <property type="entry name" value="ODADCRBXLASE"/>
</dbReference>
<dbReference type="Gene3D" id="2.40.37.10">
    <property type="entry name" value="Lyase, Ornithine Decarboxylase, Chain A, domain 1"/>
    <property type="match status" value="1"/>
</dbReference>
<feature type="active site" description="Proton donor" evidence="7">
    <location>
        <position position="331"/>
    </location>
</feature>
<dbReference type="FunFam" id="3.20.20.10:FF:000003">
    <property type="entry name" value="Diaminopimelate decarboxylase"/>
    <property type="match status" value="1"/>
</dbReference>
<dbReference type="SUPFAM" id="SSF50621">
    <property type="entry name" value="Alanine racemase C-terminal domain-like"/>
    <property type="match status" value="1"/>
</dbReference>
<feature type="domain" description="Orn/DAP/Arg decarboxylase 2 N-terminal" evidence="10">
    <location>
        <begin position="28"/>
        <end position="259"/>
    </location>
</feature>
<dbReference type="InterPro" id="IPR022653">
    <property type="entry name" value="De-COase2_pyr-phos_BS"/>
</dbReference>
<evidence type="ECO:0000256" key="2">
    <source>
        <dbReference type="ARBA" id="ARBA00022793"/>
    </source>
</evidence>
<dbReference type="GO" id="GO:0008836">
    <property type="term" value="F:diaminopimelate decarboxylase activity"/>
    <property type="evidence" value="ECO:0007669"/>
    <property type="project" value="UniProtKB-UniRule"/>
</dbReference>
<dbReference type="Pfam" id="PF02784">
    <property type="entry name" value="Orn_Arg_deC_N"/>
    <property type="match status" value="1"/>
</dbReference>
<comment type="pathway">
    <text evidence="5 8">Amino-acid biosynthesis; L-lysine biosynthesis via DAP pathway; L-lysine from DL-2,6-diaminopimelate: step 1/1.</text>
</comment>
<dbReference type="PRINTS" id="PR01181">
    <property type="entry name" value="DAPDCRBXLASE"/>
</dbReference>
<dbReference type="OrthoDB" id="9802241at2"/>
<name>A0A0A2FB41_9PORP</name>
<reference evidence="11 12" key="1">
    <citation type="submission" date="2014-08" db="EMBL/GenBank/DDBJ databases">
        <title>Porphyromonas gulae strain:COT-052_OH1451 Genome sequencing.</title>
        <authorList>
            <person name="Wallis C."/>
            <person name="Deusch O."/>
            <person name="O'Flynn C."/>
            <person name="Davis I."/>
            <person name="Jospin G."/>
            <person name="Darling A.E."/>
            <person name="Coil D.A."/>
            <person name="Alexiev A."/>
            <person name="Horsfall A."/>
            <person name="Kirkwood N."/>
            <person name="Harris S."/>
            <person name="Eisen J.A."/>
        </authorList>
    </citation>
    <scope>NUCLEOTIDE SEQUENCE [LARGE SCALE GENOMIC DNA]</scope>
    <source>
        <strain evidence="12">COT-052 OH1451</strain>
    </source>
</reference>
<accession>A0A0A2FB41</accession>
<dbReference type="eggNOG" id="COG0019">
    <property type="taxonomic scope" value="Bacteria"/>
</dbReference>
<dbReference type="InterPro" id="IPR022644">
    <property type="entry name" value="De-COase2_N"/>
</dbReference>
<keyword evidence="2 5" id="KW-0210">Decarboxylase</keyword>
<evidence type="ECO:0000259" key="10">
    <source>
        <dbReference type="Pfam" id="PF02784"/>
    </source>
</evidence>
<feature type="binding site" evidence="5">
    <location>
        <position position="332"/>
    </location>
    <ligand>
        <name>substrate</name>
    </ligand>
</feature>